<gene>
    <name evidence="4" type="ORF">PLBR_LOCUS7399</name>
</gene>
<keyword evidence="4" id="KW-0496">Mitochondrion</keyword>
<name>A0A3P3YJ71_PLABS</name>
<evidence type="ECO:0000313" key="4">
    <source>
        <dbReference type="EMBL" id="SPR00184.1"/>
    </source>
</evidence>
<evidence type="ECO:0000256" key="2">
    <source>
        <dbReference type="ARBA" id="ARBA00022840"/>
    </source>
</evidence>
<keyword evidence="1" id="KW-0547">Nucleotide-binding</keyword>
<dbReference type="SUPFAM" id="SSF56112">
    <property type="entry name" value="Protein kinase-like (PK-like)"/>
    <property type="match status" value="1"/>
</dbReference>
<dbReference type="InterPro" id="IPR008266">
    <property type="entry name" value="Tyr_kinase_AS"/>
</dbReference>
<dbReference type="PANTHER" id="PTHR24346">
    <property type="entry name" value="MAP/MICROTUBULE AFFINITY-REGULATING KINASE"/>
    <property type="match status" value="1"/>
</dbReference>
<accession>A0A3P3YJ71</accession>
<dbReference type="GO" id="GO:0035556">
    <property type="term" value="P:intracellular signal transduction"/>
    <property type="evidence" value="ECO:0007669"/>
    <property type="project" value="TreeGrafter"/>
</dbReference>
<dbReference type="PROSITE" id="PS00109">
    <property type="entry name" value="PROTEIN_KINASE_TYR"/>
    <property type="match status" value="1"/>
</dbReference>
<reference evidence="4 5" key="1">
    <citation type="submission" date="2018-03" db="EMBL/GenBank/DDBJ databases">
        <authorList>
            <person name="Fogelqvist J."/>
        </authorList>
    </citation>
    <scope>NUCLEOTIDE SEQUENCE [LARGE SCALE GENOMIC DNA]</scope>
</reference>
<evidence type="ECO:0000313" key="5">
    <source>
        <dbReference type="Proteomes" id="UP000290189"/>
    </source>
</evidence>
<dbReference type="PROSITE" id="PS50011">
    <property type="entry name" value="PROTEIN_KINASE_DOM"/>
    <property type="match status" value="1"/>
</dbReference>
<evidence type="ECO:0000259" key="3">
    <source>
        <dbReference type="PROSITE" id="PS50011"/>
    </source>
</evidence>
<dbReference type="GO" id="GO:0004674">
    <property type="term" value="F:protein serine/threonine kinase activity"/>
    <property type="evidence" value="ECO:0007669"/>
    <property type="project" value="TreeGrafter"/>
</dbReference>
<geneLocation type="mitochondrion" evidence="4"/>
<dbReference type="GO" id="GO:0005737">
    <property type="term" value="C:cytoplasm"/>
    <property type="evidence" value="ECO:0007669"/>
    <property type="project" value="TreeGrafter"/>
</dbReference>
<dbReference type="EMBL" id="OVEO01000013">
    <property type="protein sequence ID" value="SPR00184.1"/>
    <property type="molecule type" value="Genomic_DNA"/>
</dbReference>
<dbReference type="GO" id="GO:0005524">
    <property type="term" value="F:ATP binding"/>
    <property type="evidence" value="ECO:0007669"/>
    <property type="project" value="UniProtKB-KW"/>
</dbReference>
<dbReference type="Proteomes" id="UP000290189">
    <property type="component" value="Unassembled WGS sequence"/>
</dbReference>
<protein>
    <recommendedName>
        <fullName evidence="3">Protein kinase domain-containing protein</fullName>
    </recommendedName>
</protein>
<dbReference type="Gene3D" id="1.10.510.10">
    <property type="entry name" value="Transferase(Phosphotransferase) domain 1"/>
    <property type="match status" value="1"/>
</dbReference>
<organism evidence="4 5">
    <name type="scientific">Plasmodiophora brassicae</name>
    <name type="common">Clubroot disease agent</name>
    <dbReference type="NCBI Taxonomy" id="37360"/>
    <lineage>
        <taxon>Eukaryota</taxon>
        <taxon>Sar</taxon>
        <taxon>Rhizaria</taxon>
        <taxon>Endomyxa</taxon>
        <taxon>Phytomyxea</taxon>
        <taxon>Plasmodiophorida</taxon>
        <taxon>Plasmodiophoridae</taxon>
        <taxon>Plasmodiophora</taxon>
    </lineage>
</organism>
<dbReference type="InterPro" id="IPR011009">
    <property type="entry name" value="Kinase-like_dom_sf"/>
</dbReference>
<sequence length="283" mass="31149">MGSAIVAPGCLSSSSPLLSPEDDFLATYDKVARIRRSLSGSITLVRHRLSGELFAMKTVCRDLPLCSENARNEIELMTELSRSIGGYDNVVQLADHLTLDRSTHIIVMEYVPGGDLLDLLQVNGPTPESKARIVFQGIVRGLTALHRKWICHLDLSLENILLSKDGAPKICDLGQARRFKPGEYFRGRKGQCFKGPDADVWSLGVCLFCLLFACHPYRATSSGAVNHEHLLRDGPQTLAHRWNLHPAVSDDAFDLLSAMLRPAATRITLADVAAHPWTNPLDT</sequence>
<keyword evidence="2" id="KW-0067">ATP-binding</keyword>
<dbReference type="PANTHER" id="PTHR24346:SF30">
    <property type="entry name" value="MATERNAL EMBRYONIC LEUCINE ZIPPER KINASE"/>
    <property type="match status" value="1"/>
</dbReference>
<dbReference type="Pfam" id="PF00069">
    <property type="entry name" value="Pkinase"/>
    <property type="match status" value="1"/>
</dbReference>
<evidence type="ECO:0000256" key="1">
    <source>
        <dbReference type="ARBA" id="ARBA00022741"/>
    </source>
</evidence>
<dbReference type="AlphaFoldDB" id="A0A3P3YJ71"/>
<dbReference type="InterPro" id="IPR000719">
    <property type="entry name" value="Prot_kinase_dom"/>
</dbReference>
<feature type="domain" description="Protein kinase" evidence="3">
    <location>
        <begin position="28"/>
        <end position="278"/>
    </location>
</feature>
<proteinExistence type="predicted"/>